<name>A0A6A5K065_9PLEO</name>
<sequence>MRASCIDSIAGFKSMPSNLSMLRQLLMPRTCYLRSAHRDGSHQSHPSQCSSVARIVCNTTYSVKTTHHRPQDVPPLSVVHTSAKLFASSASRGTPSFLESSPASESRIFAPLPNEASQKDLFSMAQACRWSSDRLWLPGSYPSVIDLRRNIAAA</sequence>
<proteinExistence type="predicted"/>
<dbReference type="AlphaFoldDB" id="A0A6A5K065"/>
<gene>
    <name evidence="1" type="ORF">BDW02DRAFT_572751</name>
</gene>
<keyword evidence="2" id="KW-1185">Reference proteome</keyword>
<reference evidence="1" key="1">
    <citation type="submission" date="2020-01" db="EMBL/GenBank/DDBJ databases">
        <authorList>
            <consortium name="DOE Joint Genome Institute"/>
            <person name="Haridas S."/>
            <person name="Albert R."/>
            <person name="Binder M."/>
            <person name="Bloem J."/>
            <person name="Labutti K."/>
            <person name="Salamov A."/>
            <person name="Andreopoulos B."/>
            <person name="Baker S.E."/>
            <person name="Barry K."/>
            <person name="Bills G."/>
            <person name="Bluhm B.H."/>
            <person name="Cannon C."/>
            <person name="Castanera R."/>
            <person name="Culley D.E."/>
            <person name="Daum C."/>
            <person name="Ezra D."/>
            <person name="Gonzalez J.B."/>
            <person name="Henrissat B."/>
            <person name="Kuo A."/>
            <person name="Liang C."/>
            <person name="Lipzen A."/>
            <person name="Lutzoni F."/>
            <person name="Magnuson J."/>
            <person name="Mondo S."/>
            <person name="Nolan M."/>
            <person name="Ohm R."/>
            <person name="Pangilinan J."/>
            <person name="Park H.-J."/>
            <person name="Ramirez L."/>
            <person name="Alfaro M."/>
            <person name="Sun H."/>
            <person name="Tritt A."/>
            <person name="Yoshinaga Y."/>
            <person name="Zwiers L.-H."/>
            <person name="Turgeon B.G."/>
            <person name="Goodwin S.B."/>
            <person name="Spatafora J.W."/>
            <person name="Crous P.W."/>
            <person name="Grigoriev I.V."/>
        </authorList>
    </citation>
    <scope>NUCLEOTIDE SEQUENCE</scope>
    <source>
        <strain evidence="1">P77</strain>
    </source>
</reference>
<dbReference type="EMBL" id="ML975387">
    <property type="protein sequence ID" value="KAF1830688.1"/>
    <property type="molecule type" value="Genomic_DNA"/>
</dbReference>
<evidence type="ECO:0000313" key="2">
    <source>
        <dbReference type="Proteomes" id="UP000800040"/>
    </source>
</evidence>
<organism evidence="1 2">
    <name type="scientific">Decorospora gaudefroyi</name>
    <dbReference type="NCBI Taxonomy" id="184978"/>
    <lineage>
        <taxon>Eukaryota</taxon>
        <taxon>Fungi</taxon>
        <taxon>Dikarya</taxon>
        <taxon>Ascomycota</taxon>
        <taxon>Pezizomycotina</taxon>
        <taxon>Dothideomycetes</taxon>
        <taxon>Pleosporomycetidae</taxon>
        <taxon>Pleosporales</taxon>
        <taxon>Pleosporineae</taxon>
        <taxon>Pleosporaceae</taxon>
        <taxon>Decorospora</taxon>
    </lineage>
</organism>
<accession>A0A6A5K065</accession>
<evidence type="ECO:0000313" key="1">
    <source>
        <dbReference type="EMBL" id="KAF1830688.1"/>
    </source>
</evidence>
<protein>
    <submittedName>
        <fullName evidence="1">Uncharacterized protein</fullName>
    </submittedName>
</protein>
<dbReference type="Proteomes" id="UP000800040">
    <property type="component" value="Unassembled WGS sequence"/>
</dbReference>